<dbReference type="EMBL" id="CP013015">
    <property type="protein sequence ID" value="AMM41320.1"/>
    <property type="molecule type" value="Genomic_DNA"/>
</dbReference>
<dbReference type="RefSeq" id="WP_066063197.1">
    <property type="nucleotide sequence ID" value="NZ_CP013015.1"/>
</dbReference>
<dbReference type="InterPro" id="IPR032466">
    <property type="entry name" value="Metal_Hydrolase"/>
</dbReference>
<feature type="binding site" evidence="4">
    <location>
        <position position="190"/>
    </location>
    <ligand>
        <name>substrate</name>
    </ligand>
</feature>
<dbReference type="InterPro" id="IPR050287">
    <property type="entry name" value="MTA/SAH_deaminase"/>
</dbReference>
<dbReference type="InterPro" id="IPR023512">
    <property type="entry name" value="Deaminase_MtaD/DadD"/>
</dbReference>
<evidence type="ECO:0000256" key="1">
    <source>
        <dbReference type="ARBA" id="ARBA00022723"/>
    </source>
</evidence>
<dbReference type="FunFam" id="3.20.20.140:FF:000014">
    <property type="entry name" value="5-methylthioadenosine/S-adenosylhomocysteine deaminase"/>
    <property type="match status" value="1"/>
</dbReference>
<feature type="binding site" evidence="4">
    <location>
        <position position="217"/>
    </location>
    <ligand>
        <name>Zn(2+)</name>
        <dbReference type="ChEBI" id="CHEBI:29105"/>
    </ligand>
</feature>
<dbReference type="CDD" id="cd01298">
    <property type="entry name" value="ATZ_TRZ_like"/>
    <property type="match status" value="1"/>
</dbReference>
<dbReference type="GO" id="GO:0090614">
    <property type="term" value="F:5'-methylthioadenosine deaminase activity"/>
    <property type="evidence" value="ECO:0007669"/>
    <property type="project" value="UniProtKB-UniRule"/>
</dbReference>
<feature type="binding site" evidence="4">
    <location>
        <position position="96"/>
    </location>
    <ligand>
        <name>substrate</name>
    </ligand>
</feature>
<keyword evidence="7" id="KW-1185">Reference proteome</keyword>
<dbReference type="HAMAP" id="MF_01281">
    <property type="entry name" value="MTA_SAH_deamin"/>
    <property type="match status" value="1"/>
</dbReference>
<dbReference type="PANTHER" id="PTHR43794:SF11">
    <property type="entry name" value="AMIDOHYDROLASE-RELATED DOMAIN-CONTAINING PROTEIN"/>
    <property type="match status" value="1"/>
</dbReference>
<evidence type="ECO:0000256" key="3">
    <source>
        <dbReference type="ARBA" id="ARBA00022833"/>
    </source>
</evidence>
<dbReference type="AlphaFoldDB" id="A0A7U4TIH6"/>
<dbReference type="KEGG" id="daw:HS1_001524"/>
<dbReference type="GO" id="GO:0050270">
    <property type="term" value="F:S-adenosylhomocysteine deaminase activity"/>
    <property type="evidence" value="ECO:0007669"/>
    <property type="project" value="UniProtKB-UniRule"/>
</dbReference>
<comment type="similarity">
    <text evidence="4">Belongs to the metallo-dependent hydrolases superfamily. MTA/SAH deaminase family.</text>
</comment>
<dbReference type="Pfam" id="PF01979">
    <property type="entry name" value="Amidohydro_1"/>
    <property type="match status" value="1"/>
</dbReference>
<organism evidence="6 7">
    <name type="scientific">Desulfofervidus auxilii</name>
    <dbReference type="NCBI Taxonomy" id="1621989"/>
    <lineage>
        <taxon>Bacteria</taxon>
        <taxon>Pseudomonadati</taxon>
        <taxon>Thermodesulfobacteriota</taxon>
        <taxon>Candidatus Desulfofervidia</taxon>
        <taxon>Candidatus Desulfofervidales</taxon>
        <taxon>Candidatus Desulfofervidaceae</taxon>
        <taxon>Candidatus Desulfofervidus</taxon>
    </lineage>
</organism>
<evidence type="ECO:0000259" key="5">
    <source>
        <dbReference type="Pfam" id="PF01979"/>
    </source>
</evidence>
<dbReference type="OrthoDB" id="9807210at2"/>
<feature type="binding site" evidence="4">
    <location>
        <position position="220"/>
    </location>
    <ligand>
        <name>substrate</name>
    </ligand>
</feature>
<comment type="catalytic activity">
    <reaction evidence="4">
        <text>S-adenosyl-L-homocysteine + H2O + H(+) = S-inosyl-L-homocysteine + NH4(+)</text>
        <dbReference type="Rhea" id="RHEA:20716"/>
        <dbReference type="ChEBI" id="CHEBI:15377"/>
        <dbReference type="ChEBI" id="CHEBI:15378"/>
        <dbReference type="ChEBI" id="CHEBI:28938"/>
        <dbReference type="ChEBI" id="CHEBI:57856"/>
        <dbReference type="ChEBI" id="CHEBI:57985"/>
        <dbReference type="EC" id="3.5.4.28"/>
    </reaction>
</comment>
<dbReference type="Gene3D" id="3.20.20.140">
    <property type="entry name" value="Metal-dependent hydrolases"/>
    <property type="match status" value="1"/>
</dbReference>
<evidence type="ECO:0000256" key="2">
    <source>
        <dbReference type="ARBA" id="ARBA00022801"/>
    </source>
</evidence>
<keyword evidence="1 4" id="KW-0479">Metal-binding</keyword>
<comment type="cofactor">
    <cofactor evidence="4">
        <name>Zn(2+)</name>
        <dbReference type="ChEBI" id="CHEBI:29105"/>
    </cofactor>
    <text evidence="4">Binds 1 zinc ion per subunit.</text>
</comment>
<dbReference type="InterPro" id="IPR011059">
    <property type="entry name" value="Metal-dep_hydrolase_composite"/>
</dbReference>
<keyword evidence="2 4" id="KW-0378">Hydrolase</keyword>
<evidence type="ECO:0000313" key="7">
    <source>
        <dbReference type="Proteomes" id="UP000070560"/>
    </source>
</evidence>
<feature type="binding site" evidence="4">
    <location>
        <position position="305"/>
    </location>
    <ligand>
        <name>Zn(2+)</name>
        <dbReference type="ChEBI" id="CHEBI:29105"/>
    </ligand>
</feature>
<keyword evidence="3 4" id="KW-0862">Zinc</keyword>
<dbReference type="EC" id="3.5.4.28" evidence="4"/>
<dbReference type="InterPro" id="IPR006680">
    <property type="entry name" value="Amidohydro-rel"/>
</dbReference>
<name>A0A7U4TIH6_DESA2</name>
<evidence type="ECO:0000256" key="4">
    <source>
        <dbReference type="HAMAP-Rule" id="MF_01281"/>
    </source>
</evidence>
<comment type="caution">
    <text evidence="4">Lacks conserved residue(s) required for the propagation of feature annotation.</text>
</comment>
<evidence type="ECO:0000313" key="6">
    <source>
        <dbReference type="EMBL" id="AMM41320.1"/>
    </source>
</evidence>
<accession>A0A7U4TIH6</accession>
<dbReference type="EC" id="3.5.4.31" evidence="4"/>
<protein>
    <recommendedName>
        <fullName evidence="4">5-methylthioadenosine/S-adenosylhomocysteine deaminase</fullName>
        <shortName evidence="4">MTA/SAH deaminase</shortName>
        <ecNumber evidence="4">3.5.4.28</ecNumber>
        <ecNumber evidence="4">3.5.4.31</ecNumber>
    </recommendedName>
</protein>
<dbReference type="Proteomes" id="UP000070560">
    <property type="component" value="Chromosome"/>
</dbReference>
<proteinExistence type="inferred from homology"/>
<dbReference type="SUPFAM" id="SSF51338">
    <property type="entry name" value="Composite domain of metallo-dependent hydrolases"/>
    <property type="match status" value="1"/>
</dbReference>
<reference evidence="6 7" key="1">
    <citation type="submission" date="2015-10" db="EMBL/GenBank/DDBJ databases">
        <title>Candidatus Desulfofervidus auxilii, a hydrogenotrophic sulfate-reducing bacterium involved in the thermophilic anaerobic oxidation of methane.</title>
        <authorList>
            <person name="Krukenberg V."/>
            <person name="Richter M."/>
            <person name="Wegener G."/>
        </authorList>
    </citation>
    <scope>NUCLEOTIDE SEQUENCE [LARGE SCALE GENOMIC DNA]</scope>
    <source>
        <strain evidence="6 7">HS1</strain>
    </source>
</reference>
<feature type="binding site" evidence="4">
    <location>
        <position position="69"/>
    </location>
    <ligand>
        <name>Zn(2+)</name>
        <dbReference type="ChEBI" id="CHEBI:29105"/>
    </ligand>
</feature>
<feature type="binding site" evidence="4">
    <location>
        <position position="305"/>
    </location>
    <ligand>
        <name>substrate</name>
    </ligand>
</feature>
<feature type="domain" description="Amidohydrolase-related" evidence="5">
    <location>
        <begin position="58"/>
        <end position="407"/>
    </location>
</feature>
<sequence>MDTLIYDGIIVTLDERDTWYNPGYVFIKGNKIREVNSGQPPKELFSQAKKVIKASNKLVMPGLINNHTHAAMSLFRGLADDLPLDKWLDTYIFPIEKAFVNEEFTYWGTLLAGWEMIRSGTTCFADGYFCEDGAVKACLDLGIRAILAQGIIDFPAPSVLDPKKNILHAEQFLKKWQSVSELIIPAVFAHAPYTCSDKTLKFAKKLADDYQTFFFIHVAETKWEVEEIKKIHGFTPLTYLYHLGILDQKTIIVHANWLTREEVNIIRDTGVKVVHCPESNLKLASGLSPVPELLDKNILVALGTDGCASNNNLDLFQEMNTCAKIHKGFSLDPTIMPAKTVLKMATVYPAQMFSLNIGVLKKGNFADLIIINFKQPHLFPFYNPYSHLVYAVHGTDIETVIINGKIIMEDKKLLGINSPKIKTNIYNLANKIKLHLSPNH</sequence>
<comment type="catalytic activity">
    <reaction evidence="4">
        <text>S-methyl-5'-thioadenosine + H2O + H(+) = S-methyl-5'-thioinosine + NH4(+)</text>
        <dbReference type="Rhea" id="RHEA:25025"/>
        <dbReference type="ChEBI" id="CHEBI:15377"/>
        <dbReference type="ChEBI" id="CHEBI:15378"/>
        <dbReference type="ChEBI" id="CHEBI:17509"/>
        <dbReference type="ChEBI" id="CHEBI:28938"/>
        <dbReference type="ChEBI" id="CHEBI:48595"/>
        <dbReference type="EC" id="3.5.4.31"/>
    </reaction>
</comment>
<feature type="binding site" evidence="4">
    <location>
        <position position="67"/>
    </location>
    <ligand>
        <name>Zn(2+)</name>
        <dbReference type="ChEBI" id="CHEBI:29105"/>
    </ligand>
</feature>
<dbReference type="SUPFAM" id="SSF51556">
    <property type="entry name" value="Metallo-dependent hydrolases"/>
    <property type="match status" value="1"/>
</dbReference>
<dbReference type="Gene3D" id="2.30.40.10">
    <property type="entry name" value="Urease, subunit C, domain 1"/>
    <property type="match status" value="1"/>
</dbReference>
<dbReference type="PANTHER" id="PTHR43794">
    <property type="entry name" value="AMINOHYDROLASE SSNA-RELATED"/>
    <property type="match status" value="1"/>
</dbReference>
<comment type="function">
    <text evidence="4">Catalyzes the deamination of 5-methylthioadenosine and S-adenosyl-L-homocysteine into 5-methylthioinosine and S-inosyl-L-homocysteine, respectively. Is also able to deaminate adenosine.</text>
</comment>
<dbReference type="GO" id="GO:0046872">
    <property type="term" value="F:metal ion binding"/>
    <property type="evidence" value="ECO:0007669"/>
    <property type="project" value="UniProtKB-KW"/>
</dbReference>
<gene>
    <name evidence="4" type="primary">mtaD</name>
    <name evidence="6" type="ORF">HS1_001524</name>
</gene>